<keyword evidence="1" id="KW-0596">Phosphopantetheine</keyword>
<dbReference type="NCBIfam" id="NF003417">
    <property type="entry name" value="PRK04813.1"/>
    <property type="match status" value="4"/>
</dbReference>
<dbReference type="GO" id="GO:0016874">
    <property type="term" value="F:ligase activity"/>
    <property type="evidence" value="ECO:0007669"/>
    <property type="project" value="UniProtKB-KW"/>
</dbReference>
<evidence type="ECO:0000313" key="6">
    <source>
        <dbReference type="Proteomes" id="UP000193944"/>
    </source>
</evidence>
<dbReference type="SUPFAM" id="SSF52777">
    <property type="entry name" value="CoA-dependent acyltransferases"/>
    <property type="match status" value="9"/>
</dbReference>
<dbReference type="InterPro" id="IPR009081">
    <property type="entry name" value="PP-bd_ACP"/>
</dbReference>
<dbReference type="InterPro" id="IPR045851">
    <property type="entry name" value="AMP-bd_C_sf"/>
</dbReference>
<dbReference type="SMART" id="SM01294">
    <property type="entry name" value="PKS_PP_betabranch"/>
    <property type="match status" value="1"/>
</dbReference>
<evidence type="ECO:0000256" key="2">
    <source>
        <dbReference type="ARBA" id="ARBA00022553"/>
    </source>
</evidence>
<dbReference type="CDD" id="cd05930">
    <property type="entry name" value="A_NRPS"/>
    <property type="match status" value="4"/>
</dbReference>
<dbReference type="Gene3D" id="1.10.1200.10">
    <property type="entry name" value="ACP-like"/>
    <property type="match status" value="4"/>
</dbReference>
<keyword evidence="6" id="KW-1185">Reference proteome</keyword>
<dbReference type="InterPro" id="IPR010071">
    <property type="entry name" value="AA_adenyl_dom"/>
</dbReference>
<dbReference type="Gene3D" id="3.30.559.30">
    <property type="entry name" value="Nonribosomal peptide synthetase, condensation domain"/>
    <property type="match status" value="5"/>
</dbReference>
<dbReference type="GO" id="GO:0031177">
    <property type="term" value="F:phosphopantetheine binding"/>
    <property type="evidence" value="ECO:0007669"/>
    <property type="project" value="InterPro"/>
</dbReference>
<dbReference type="Gene3D" id="3.30.559.10">
    <property type="entry name" value="Chloramphenicol acetyltransferase-like domain"/>
    <property type="match status" value="4"/>
</dbReference>
<dbReference type="GO" id="GO:0043041">
    <property type="term" value="P:amino acid activation for nonribosomal peptide biosynthetic process"/>
    <property type="evidence" value="ECO:0007669"/>
    <property type="project" value="TreeGrafter"/>
</dbReference>
<evidence type="ECO:0000256" key="3">
    <source>
        <dbReference type="ARBA" id="ARBA00022598"/>
    </source>
</evidence>
<evidence type="ECO:0000256" key="1">
    <source>
        <dbReference type="ARBA" id="ARBA00022450"/>
    </source>
</evidence>
<dbReference type="STRING" id="1754192.A0A1Y1WZW7"/>
<dbReference type="InterPro" id="IPR036736">
    <property type="entry name" value="ACP-like_sf"/>
</dbReference>
<protein>
    <submittedName>
        <fullName evidence="5">Acetyl-CoA synthetase-like protein</fullName>
    </submittedName>
</protein>
<feature type="domain" description="Carrier" evidence="4">
    <location>
        <begin position="4038"/>
        <end position="4115"/>
    </location>
</feature>
<dbReference type="PANTHER" id="PTHR45527:SF1">
    <property type="entry name" value="FATTY ACID SYNTHASE"/>
    <property type="match status" value="1"/>
</dbReference>
<dbReference type="InterPro" id="IPR000873">
    <property type="entry name" value="AMP-dep_synth/lig_dom"/>
</dbReference>
<organism evidence="5 6">
    <name type="scientific">Anaeromyces robustus</name>
    <dbReference type="NCBI Taxonomy" id="1754192"/>
    <lineage>
        <taxon>Eukaryota</taxon>
        <taxon>Fungi</taxon>
        <taxon>Fungi incertae sedis</taxon>
        <taxon>Chytridiomycota</taxon>
        <taxon>Chytridiomycota incertae sedis</taxon>
        <taxon>Neocallimastigomycetes</taxon>
        <taxon>Neocallimastigales</taxon>
        <taxon>Neocallimastigaceae</taxon>
        <taxon>Anaeromyces</taxon>
    </lineage>
</organism>
<dbReference type="FunFam" id="3.40.50.980:FF:000001">
    <property type="entry name" value="Non-ribosomal peptide synthetase"/>
    <property type="match status" value="3"/>
</dbReference>
<dbReference type="PROSITE" id="PS50075">
    <property type="entry name" value="CARRIER"/>
    <property type="match status" value="4"/>
</dbReference>
<dbReference type="NCBIfam" id="TIGR01733">
    <property type="entry name" value="AA-adenyl-dom"/>
    <property type="match status" value="4"/>
</dbReference>
<dbReference type="SUPFAM" id="SSF47336">
    <property type="entry name" value="ACP-like"/>
    <property type="match status" value="4"/>
</dbReference>
<gene>
    <name evidence="5" type="ORF">BCR32DRAFT_269811</name>
</gene>
<dbReference type="Gene3D" id="3.40.50.980">
    <property type="match status" value="8"/>
</dbReference>
<dbReference type="Pfam" id="PF00550">
    <property type="entry name" value="PP-binding"/>
    <property type="match status" value="4"/>
</dbReference>
<dbReference type="SMART" id="SM00823">
    <property type="entry name" value="PKS_PP"/>
    <property type="match status" value="2"/>
</dbReference>
<dbReference type="PROSITE" id="PS00012">
    <property type="entry name" value="PHOSPHOPANTETHEINE"/>
    <property type="match status" value="1"/>
</dbReference>
<dbReference type="GO" id="GO:0044550">
    <property type="term" value="P:secondary metabolite biosynthetic process"/>
    <property type="evidence" value="ECO:0007669"/>
    <property type="project" value="TreeGrafter"/>
</dbReference>
<feature type="domain" description="Carrier" evidence="4">
    <location>
        <begin position="783"/>
        <end position="860"/>
    </location>
</feature>
<name>A0A1Y1WZW7_9FUNG</name>
<dbReference type="InterPro" id="IPR006162">
    <property type="entry name" value="Ppantetheine_attach_site"/>
</dbReference>
<evidence type="ECO:0000313" key="5">
    <source>
        <dbReference type="EMBL" id="ORX78898.1"/>
    </source>
</evidence>
<accession>A0A1Y1WZW7</accession>
<reference evidence="5 6" key="1">
    <citation type="submission" date="2016-08" db="EMBL/GenBank/DDBJ databases">
        <title>A Parts List for Fungal Cellulosomes Revealed by Comparative Genomics.</title>
        <authorList>
            <consortium name="DOE Joint Genome Institute"/>
            <person name="Haitjema C.H."/>
            <person name="Gilmore S.P."/>
            <person name="Henske J.K."/>
            <person name="Solomon K.V."/>
            <person name="De Groot R."/>
            <person name="Kuo A."/>
            <person name="Mondo S.J."/>
            <person name="Salamov A.A."/>
            <person name="Labutti K."/>
            <person name="Zhao Z."/>
            <person name="Chiniquy J."/>
            <person name="Barry K."/>
            <person name="Brewer H.M."/>
            <person name="Purvine S.O."/>
            <person name="Wright A.T."/>
            <person name="Boxma B."/>
            <person name="Van Alen T."/>
            <person name="Hackstein J.H."/>
            <person name="Baker S.E."/>
            <person name="Grigoriev I.V."/>
            <person name="O'Malley M.A."/>
        </authorList>
    </citation>
    <scope>NUCLEOTIDE SEQUENCE [LARGE SCALE GENOMIC DNA]</scope>
    <source>
        <strain evidence="5 6">S4</strain>
    </source>
</reference>
<feature type="domain" description="Carrier" evidence="4">
    <location>
        <begin position="1874"/>
        <end position="1951"/>
    </location>
</feature>
<dbReference type="PANTHER" id="PTHR45527">
    <property type="entry name" value="NONRIBOSOMAL PEPTIDE SYNTHETASE"/>
    <property type="match status" value="1"/>
</dbReference>
<sequence length="4570" mass="532014">MNNKTIESVNTNINTNTNLKNYNSFINTNTNLKNYNSFIISEKNYKNIKDFIKSNNLNSKSFFISIFGFIWHKYCNQETIYTSIINNGKNDENNEIFNNIQPLLIDFKNINTFGQFYNDVHSKLSLSDISEISNKLNSISLNNGFIYEPKIDESNYHLSSIFEEKIHHHQDKNQTLFLNQLRKLDLVFRLSDKQDHYLIDIAYNSKLYSNNMIKNIMYSYDEVVKNLNSLNKSISDIEYITLPERKRIIQYFNNNNYYYGENKFYHVEFSRISRLHPDKSALVFENKEFTYRQLDEMSNSLAHYLIRSGVKRNTIVPIICERSYYFVVSSIAIMKAGGAFLYIDPEFPKDRIQLMINEVKAQIVLKYLPDQNNKEFGFSPSMPITVYDLQNHEYSKDIEEISNINQPDDISCLFFTSGTTGKPKGTLISHDNLFNFCAYSQTYNGVKDFYEQGYDNVLAFAKLTFNMSIHQILNPILKDKRVIMCNNDEYNDPYLLGNIIKKYDVEYIISTPSRIRNYMNNDNFKDSIRDVKTILFGGESLNNDFLQHLIKYTNATIYSGYGLTEVTSMCAVTDISPEDIKNNNIITIGRPICNCEVYILDSQLKPVPVGVEGEIYIGGHGVSKGYLNQKELTEEKFLDCPFHNTAHGRKLYKTGDLGRWTEDGKIVHMGRMDFQVKINGQRIELREIENVIKKIQGINDVIVLDKNKKENNDKYLIAYYITNEEDMNDRFIRDYLKDKLPLYMIPKYFLRINEIPINFNGKLDRKALPEPNIDEIINKEYIEPKTNIERKICQIFSKVFLISENKIGMNDNFFELGGDSLNAVTISLAIEKELGTKLNIKDIIEYSTIKDLSRFVENKLLETSPDKLSQEQIIIKANGNERRKEFPLTSQQLGIYLDAIKYPQSIMYNLPSIFKLKENTNLNKVREAFSKLFAKHDILRSKYFEKEINGQTEIYGIIDDECPLVFENYTNENKYSFIRPFNIEKAPLIRVGFVEEKLLLMIDMHHMISDGTSMSIIKRELNQFYHEENDDDDNEIMESSEIQFSDYAHYIDRMKKEGHYDNQIEFYKKMFEKDFDLLNCPKKETNLNDQMSNEIMPNEKTGSKMGICAKFIDKFTRQSVDEYIQKNQMSKTAFFFTIYGYILSKYSGQDVVYTSTMTANRNTQYKENMIGMFINTQPILLNYSQGDCPFKDIIKKNMNTLMDVYNHQDLSFSELSRELKLPKVNNSFIYQPKNIFHNKLENSIFSEKESQYMYTIYLDHKKLIENNNSKFELSVNVIENEEDYLISMDYDTSLYDDQMIQYMMDSFVEVINQFNSFNHPIKEIEYIPKKEKNRILNIFNEDVVKDSNSGNHAFYHEDFVKMAEKQPEKVAVVCGEVKLSYGELDRMSNSLGHYLRENGVERNDIVPVISERSAYYIISTLAINKAGGAFLPIDTKLPKERVQFILGEVKPKLILFYNTYSIIENLKDQPYQFCDLSQFDYEKNSTTPLTTINEPDDTCYVLFTSGTTGKPKGALVSYYNLYHYIQKYDDGKSHNCFYDVIIKESDIKVVLAVANFCFDISHNEMIFSLMHGLTVVLANDHISSNMDLLSEYIIKNNVDFINTTPTRFKLFMENDKFKKLLKNIKLAIFGGEALPLDLCQDIRKHSSCRIYNSYGPTECTVNCTGIDFDKRYEKKVTIGKPLCNCQLYVLDKYLKPVPVGVVGEIFIGGYGVGKGYLNREELTKEKFISCPFNTDNDFHCRTIYRTGDLGRWNENGEIDYLGRIDFQIKIHGQRIEIGEIDSIIKEMKGIDFSAVIDKVKKTTGDKYLICYYKSGNGITGKDIRNYLKQKLPLYMIPNYFKKIDYIPISQTGKLDRKALPEPERSDLILEEYVQPETETEKMICKIYQDIFNMQDGEVGKTSDFLDLGGDSLNAIRVISRIEKEINLSINIKDILNNSPVYKLSELIDNYKNDSNNDINNNNNSKNRIEKRNDLFFPITSQQLGIYIDSIKNSNTTIYNVPISLKLNKSVDISMVKKAFNTIFTKHSILRSKYIEKEINGQIEICGIIDEECQLIFENYTFDNAKSFIRPFKLDEAPLLRVGFIQDEVLLIDAHHIIIDGTSMMKLVEELNGYYNGNEIPEQEIQFSDYAHHLYEMKHDRDYYDSHLEFYKNMFKEIDYDLLNLPKNSNSNKTNTNTNTNKEKEIDGISNVGICSKSMDNSISKFIKDYSHENKISKTALFLTIYGYVLSKYSGQDFIYSSIMSINRSNHYTENMIGMFVSTQPILLKYDQLESSFLQHIQQNMNNLMEMYNHQDLSISDLSSQLKLKPVNNSFVYQPKTLLNQKYKNSLFLQNQNIYSLYENRNELHQNNRSKFDITFNVIEKEDNYTISIDYNTDIYDSDMINRLLDSYIEVIHHLDQFHESAKTIDYITREEKAKIINKFNSDICYENVETMYHEEFSRRAEQCKNKVAIIDSDNKITFDALDKMSNSLAHYLRKCGVGRNDIVPIISDRSYYFIIGTLAISKAGGAFLPIDKKLPIQRIQFILEEVQPKILIFCNTSLVIDNLHSLTPSLQFEIYDLKNHNYEENTESIDIINKPEDTCYVLFTSGTTGKPKGALVSHFNIYNNLRAFPVNDASENHLGLHTFLKRDQVNNILGLTNFSFDISHNEITFSLMHGLTLVLANDDLSEDTKLLTKYILENNVEFINTTPSRFKLFMENKEFCQALNTIKSIVFIGEELPLSLCRLIHTYSNCRIYNGYGPTECTVTCSYKEVDDVNENKITIGRQQCNYQLYILDKYLKPVPVGVEGEIFIGGYGVGKGYLNREALTNEKFIPCPFINDANAKIPLMYRTGDLGKWNENGEIDYLGRIDFQIKVNGQRIELGEIENVINEISGIEHNVVIDKMKENGEKYLICYYITKEMENKEEEEAINGKIIREYLKTKLPIYMIPNYYKQIYELPLSISGKLNRKALPEPDIEDLIQEKYIAPKTELEKSICQIYSRIFNRKENEIGRMSDFFNLGGDSMNAIRLTSVIEKELNIKLSIKDIITHPVIYQLCQYIEERNSHLPDHQISDIILKQGKKEFPITSQQLGVYFDSIKNPNSVIYNIPFSCFLKENIDIEVIKLAFKQLLEKHEILRSRYMEKEEEIYGFIEDHCELEFENYTYENVKSFVRPFDLSKPPLIRVGFINNEVLLVDIHHIISDGSTITIIKNELNQFYYNKELKELDIQFSDYALNRHEHIKNGDYDHQIEFYKTLFDYDYNILNIPKKELKINEHKNNKNSEEIDNYNTSSGVYSKIIDKTTSKMIDDFVKRNEISKTSLFLSVYGYVLSKYTGQDVIYSSIVSSNRNSYAIENMIGMFVGTQPLLLKYDNKTEPFIKLIKQNMNLLLNIYNNQDISYTKLVNSLKLLNVNNTFVYQPKSIYQTQNHGNDSIYNDKNNDDLFLISGNEANSNENNMSKFDMTFNVIEKDENYLLLAQYDQDIYDDKVIERITESINEVLKNVNSFKDKTVTEIEYIPEKDIEKIQKTFNNNEFKYDLNKVYHVEYSRIAKQYPNKPAIICNDIEITFKKLDEMTNSLAHFLRNQNIGKGDIVPILCERSPYYIIGALAVMKSGAAYLPIDPEFPNERINYMVKEANAKLVLKYVTDPEICERLIIENAKDYSLDQHDYNQSITELENVNKGNDICYVLFTSGTTGKPKGTLITHTNLVNYCLYSQTYQGKEDIYGKNLESSIAFSKFTFDMSVAEINYPLLRGATIILCNDEEFNQPQAISSLIEKYHVQYMATVPSRFKNYMKYDEFKTSIKHIKWILFGGEKLDHTILEILKDNSTTEIYNGYGPTEATAMCLCKKVLRFNENINETITVGKPLCNCKTFILDKEKNLVPIGVEGEIYVAGYGVGHGYLNRPKLSQEKFIDCPYVEAESGLPCKMYSTGDLGKWTENGEVICLGRIDFQVKINGQRVELSEIENTVKEMDDIKNSVILDKDLENGKKYLICYYMSDREINNNEIRDFLKNKLPSYMIPNYYVRIYELPVTANGKLDKKALPEPNISELNKEKYVAPETETEKYLCKLFSNIFNKNENELGKTDDFLELGGDSFFATNIMSHIKKELNVNLSIKDIINNSEIQVLANFIDEHSKSENYKIELIKRSNEKEFPYPSDTVLFNMESMINSCEYFQLSDNIDIDKLIKCLNIIFNRHRILKANFFYKNIDGENVPYGIMNDDNDENKELHIEKYTIENFNNFIRPYDIGKDLLVRVGLIDKKVLMIDMVHLVTDGYSFNVLFKELIKLYNDEPLPELPIQFNDYGIYYNKKYNSDVLVKHIDYFKNIFNEPFENISLPKRKDELVTTEDVIIEVDTDFETFNIINETIQKNNLTKTAYFLIIYSLVLSKYSGQNNLFSNLVITNRSNINIENLIGNFALPIPVLVKFKEHQVLIDVIREYMNLTMTVLSSNILFTNIGEQLQLSLPSSVFKFDTINMFDTENKLIKVVEHDDIYTIFNREDILVKKALPRLPFFQFYVIEMKDRYKIDFTFNESLYDRNLIKSIINDIICIFKDESYLFKTIKEISIKNDYWINNDLDITNQTFIRDSLSH</sequence>
<dbReference type="Proteomes" id="UP000193944">
    <property type="component" value="Unassembled WGS sequence"/>
</dbReference>
<feature type="domain" description="Carrier" evidence="4">
    <location>
        <begin position="2967"/>
        <end position="3044"/>
    </location>
</feature>
<dbReference type="FunFam" id="3.30.300.30:FF:000015">
    <property type="entry name" value="Nonribosomal peptide synthase SidD"/>
    <property type="match status" value="2"/>
</dbReference>
<dbReference type="InterPro" id="IPR023213">
    <property type="entry name" value="CAT-like_dom_sf"/>
</dbReference>
<reference evidence="5 6" key="2">
    <citation type="submission" date="2016-08" db="EMBL/GenBank/DDBJ databases">
        <title>Pervasive Adenine N6-methylation of Active Genes in Fungi.</title>
        <authorList>
            <consortium name="DOE Joint Genome Institute"/>
            <person name="Mondo S.J."/>
            <person name="Dannebaum R.O."/>
            <person name="Kuo R.C."/>
            <person name="Labutti K."/>
            <person name="Haridas S."/>
            <person name="Kuo A."/>
            <person name="Salamov A."/>
            <person name="Ahrendt S.R."/>
            <person name="Lipzen A."/>
            <person name="Sullivan W."/>
            <person name="Andreopoulos W.B."/>
            <person name="Clum A."/>
            <person name="Lindquist E."/>
            <person name="Daum C."/>
            <person name="Ramamoorthy G.K."/>
            <person name="Gryganskyi A."/>
            <person name="Culley D."/>
            <person name="Magnuson J.K."/>
            <person name="James T.Y."/>
            <person name="O'Malley M.A."/>
            <person name="Stajich J.E."/>
            <person name="Spatafora J.W."/>
            <person name="Visel A."/>
            <person name="Grigoriev I.V."/>
        </authorList>
    </citation>
    <scope>NUCLEOTIDE SEQUENCE [LARGE SCALE GENOMIC DNA]</scope>
    <source>
        <strain evidence="5 6">S4</strain>
    </source>
</reference>
<dbReference type="InterPro" id="IPR001242">
    <property type="entry name" value="Condensation_dom"/>
</dbReference>
<proteinExistence type="predicted"/>
<dbReference type="Pfam" id="PF00668">
    <property type="entry name" value="Condensation"/>
    <property type="match status" value="4"/>
</dbReference>
<comment type="caution">
    <text evidence="5">The sequence shown here is derived from an EMBL/GenBank/DDBJ whole genome shotgun (WGS) entry which is preliminary data.</text>
</comment>
<dbReference type="Pfam" id="PF00501">
    <property type="entry name" value="AMP-binding"/>
    <property type="match status" value="4"/>
</dbReference>
<dbReference type="FunFam" id="2.30.38.10:FF:000001">
    <property type="entry name" value="Non-ribosomal peptide synthetase PvdI"/>
    <property type="match status" value="1"/>
</dbReference>
<dbReference type="EMBL" id="MCFG01000194">
    <property type="protein sequence ID" value="ORX78898.1"/>
    <property type="molecule type" value="Genomic_DNA"/>
</dbReference>
<dbReference type="InterPro" id="IPR020806">
    <property type="entry name" value="PKS_PP-bd"/>
</dbReference>
<dbReference type="PROSITE" id="PS00455">
    <property type="entry name" value="AMP_BINDING"/>
    <property type="match status" value="4"/>
</dbReference>
<dbReference type="Gene3D" id="3.30.300.30">
    <property type="match status" value="4"/>
</dbReference>
<dbReference type="GO" id="GO:0005737">
    <property type="term" value="C:cytoplasm"/>
    <property type="evidence" value="ECO:0007669"/>
    <property type="project" value="TreeGrafter"/>
</dbReference>
<dbReference type="OrthoDB" id="4920779at2759"/>
<evidence type="ECO:0000259" key="4">
    <source>
        <dbReference type="PROSITE" id="PS50075"/>
    </source>
</evidence>
<dbReference type="SUPFAM" id="SSF56801">
    <property type="entry name" value="Acetyl-CoA synthetase-like"/>
    <property type="match status" value="4"/>
</dbReference>
<dbReference type="Gene3D" id="2.30.38.10">
    <property type="entry name" value="Luciferase, Domain 3"/>
    <property type="match status" value="4"/>
</dbReference>
<dbReference type="InterPro" id="IPR020845">
    <property type="entry name" value="AMP-binding_CS"/>
</dbReference>
<keyword evidence="3" id="KW-0436">Ligase</keyword>
<keyword evidence="2" id="KW-0597">Phosphoprotein</keyword>